<keyword evidence="1" id="KW-0732">Signal</keyword>
<name>A0A3N5A6J3_9MICO</name>
<organism evidence="2 3">
    <name type="scientific">Georgenia muralis</name>
    <dbReference type="NCBI Taxonomy" id="154117"/>
    <lineage>
        <taxon>Bacteria</taxon>
        <taxon>Bacillati</taxon>
        <taxon>Actinomycetota</taxon>
        <taxon>Actinomycetes</taxon>
        <taxon>Micrococcales</taxon>
        <taxon>Bogoriellaceae</taxon>
        <taxon>Georgenia</taxon>
    </lineage>
</organism>
<evidence type="ECO:0000256" key="1">
    <source>
        <dbReference type="SAM" id="SignalP"/>
    </source>
</evidence>
<dbReference type="Proteomes" id="UP000280726">
    <property type="component" value="Unassembled WGS sequence"/>
</dbReference>
<dbReference type="AlphaFoldDB" id="A0A3N5A6J3"/>
<protein>
    <submittedName>
        <fullName evidence="2">Uncharacterized protein</fullName>
    </submittedName>
</protein>
<evidence type="ECO:0000313" key="3">
    <source>
        <dbReference type="Proteomes" id="UP000280726"/>
    </source>
</evidence>
<dbReference type="EMBL" id="RKRA01000001">
    <property type="protein sequence ID" value="RPF29015.1"/>
    <property type="molecule type" value="Genomic_DNA"/>
</dbReference>
<dbReference type="OrthoDB" id="9806701at2"/>
<dbReference type="RefSeq" id="WP_123919657.1">
    <property type="nucleotide sequence ID" value="NZ_RKRA01000001.1"/>
</dbReference>
<sequence length="203" mass="21113">MRRTIAAVLVMTAAVLGLTTAAHALTGTLGNPATDRAYVDGYHNFTIVDTNHPAPFDGTFTHVNYYAERAGDIRFVVVDTTGTVTWVSDVITAAGAGVQTATLADPVGVTAGSNIGVFSVGQGVVSYEYAGAPSEWTANNAGLPAVGDTLDYEATTQGRVYSMNATVEASSPEVCKDGGWEMYDYKNQGQCIASIVADSNSGK</sequence>
<proteinExistence type="predicted"/>
<keyword evidence="3" id="KW-1185">Reference proteome</keyword>
<gene>
    <name evidence="2" type="ORF">EDD32_3567</name>
</gene>
<reference evidence="2 3" key="1">
    <citation type="submission" date="2018-11" db="EMBL/GenBank/DDBJ databases">
        <title>Sequencing the genomes of 1000 actinobacteria strains.</title>
        <authorList>
            <person name="Klenk H.-P."/>
        </authorList>
    </citation>
    <scope>NUCLEOTIDE SEQUENCE [LARGE SCALE GENOMIC DNA]</scope>
    <source>
        <strain evidence="2 3">DSM 14418</strain>
    </source>
</reference>
<feature type="chain" id="PRO_5018192069" evidence="1">
    <location>
        <begin position="25"/>
        <end position="203"/>
    </location>
</feature>
<comment type="caution">
    <text evidence="2">The sequence shown here is derived from an EMBL/GenBank/DDBJ whole genome shotgun (WGS) entry which is preliminary data.</text>
</comment>
<feature type="signal peptide" evidence="1">
    <location>
        <begin position="1"/>
        <end position="24"/>
    </location>
</feature>
<evidence type="ECO:0000313" key="2">
    <source>
        <dbReference type="EMBL" id="RPF29015.1"/>
    </source>
</evidence>
<accession>A0A3N5A6J3</accession>